<reference evidence="11 12" key="1">
    <citation type="submission" date="2014-04" db="EMBL/GenBank/DDBJ databases">
        <title>Evolutionary Origins and Diversification of the Mycorrhizal Mutualists.</title>
        <authorList>
            <consortium name="DOE Joint Genome Institute"/>
            <consortium name="Mycorrhizal Genomics Consortium"/>
            <person name="Kohler A."/>
            <person name="Kuo A."/>
            <person name="Nagy L.G."/>
            <person name="Floudas D."/>
            <person name="Copeland A."/>
            <person name="Barry K.W."/>
            <person name="Cichocki N."/>
            <person name="Veneault-Fourrey C."/>
            <person name="LaButti K."/>
            <person name="Lindquist E.A."/>
            <person name="Lipzen A."/>
            <person name="Lundell T."/>
            <person name="Morin E."/>
            <person name="Murat C."/>
            <person name="Riley R."/>
            <person name="Ohm R."/>
            <person name="Sun H."/>
            <person name="Tunlid A."/>
            <person name="Henrissat B."/>
            <person name="Grigoriev I.V."/>
            <person name="Hibbett D.S."/>
            <person name="Martin F."/>
        </authorList>
    </citation>
    <scope>NUCLEOTIDE SEQUENCE [LARGE SCALE GENOMIC DNA]</scope>
    <source>
        <strain evidence="11 12">MD-312</strain>
    </source>
</reference>
<keyword evidence="7 9" id="KW-0408">Iron</keyword>
<dbReference type="SUPFAM" id="SSF48264">
    <property type="entry name" value="Cytochrome P450"/>
    <property type="match status" value="1"/>
</dbReference>
<dbReference type="OrthoDB" id="2789670at2759"/>
<keyword evidence="5 9" id="KW-0479">Metal-binding</keyword>
<evidence type="ECO:0000256" key="8">
    <source>
        <dbReference type="ARBA" id="ARBA00023033"/>
    </source>
</evidence>
<evidence type="ECO:0000256" key="10">
    <source>
        <dbReference type="RuleBase" id="RU000461"/>
    </source>
</evidence>
<dbReference type="PRINTS" id="PR00385">
    <property type="entry name" value="P450"/>
</dbReference>
<evidence type="ECO:0000256" key="4">
    <source>
        <dbReference type="ARBA" id="ARBA00022617"/>
    </source>
</evidence>
<protein>
    <submittedName>
        <fullName evidence="11">Unplaced genomic scaffold scaffold_34, whole genome shotgun sequence</fullName>
    </submittedName>
</protein>
<dbReference type="GO" id="GO:0005506">
    <property type="term" value="F:iron ion binding"/>
    <property type="evidence" value="ECO:0007669"/>
    <property type="project" value="InterPro"/>
</dbReference>
<dbReference type="HOGENOM" id="CLU_001570_2_3_1"/>
<evidence type="ECO:0000256" key="1">
    <source>
        <dbReference type="ARBA" id="ARBA00001971"/>
    </source>
</evidence>
<dbReference type="InterPro" id="IPR050364">
    <property type="entry name" value="Cytochrome_P450_fung"/>
</dbReference>
<dbReference type="GO" id="GO:0020037">
    <property type="term" value="F:heme binding"/>
    <property type="evidence" value="ECO:0007669"/>
    <property type="project" value="InterPro"/>
</dbReference>
<dbReference type="EMBL" id="KN839868">
    <property type="protein sequence ID" value="KIJ60834.1"/>
    <property type="molecule type" value="Genomic_DNA"/>
</dbReference>
<keyword evidence="12" id="KW-1185">Reference proteome</keyword>
<evidence type="ECO:0000313" key="11">
    <source>
        <dbReference type="EMBL" id="KIJ60834.1"/>
    </source>
</evidence>
<evidence type="ECO:0000256" key="5">
    <source>
        <dbReference type="ARBA" id="ARBA00022723"/>
    </source>
</evidence>
<dbReference type="InterPro" id="IPR002401">
    <property type="entry name" value="Cyt_P450_E_grp-I"/>
</dbReference>
<accession>A0A0C9V5L0</accession>
<keyword evidence="8 10" id="KW-0503">Monooxygenase</keyword>
<comment type="similarity">
    <text evidence="3 10">Belongs to the cytochrome P450 family.</text>
</comment>
<name>A0A0C9V5L0_9AGAM</name>
<dbReference type="Gene3D" id="1.10.630.10">
    <property type="entry name" value="Cytochrome P450"/>
    <property type="match status" value="1"/>
</dbReference>
<organism evidence="11 12">
    <name type="scientific">Hydnomerulius pinastri MD-312</name>
    <dbReference type="NCBI Taxonomy" id="994086"/>
    <lineage>
        <taxon>Eukaryota</taxon>
        <taxon>Fungi</taxon>
        <taxon>Dikarya</taxon>
        <taxon>Basidiomycota</taxon>
        <taxon>Agaricomycotina</taxon>
        <taxon>Agaricomycetes</taxon>
        <taxon>Agaricomycetidae</taxon>
        <taxon>Boletales</taxon>
        <taxon>Boletales incertae sedis</taxon>
        <taxon>Leucogyrophana</taxon>
    </lineage>
</organism>
<sequence length="511" mass="57686">MDVVRNQILWFLPLLGAAGVVLNSYRKKQAHGVPLPPGPSLWHSVKGLVTMNPSRPWLLFAEWHKQYGPLVYTDIGQPMLIIDSESTARELLEKRSSKYSSRPPSPTFDVYGWGWTTAILPYNDRWRQHRRFYMHGFRPDVAVQWRPFQMQKAQALLLNLLSSPVDHEHHISTFAASTVMSVTYGYNAASRDDPLVEIVNQAMVLFVKGSELSKIIFFSMFPFLQYLPTWLPGLGFYRDAQTSRQVSRIMLDAPFEFVKKSMADGKAQISLVSEFLSRQDEDGGSYDEEEIIKEVAASGFSAGVETTSSYLMAFFLAMTMHHSIQERAQAEIDTVVGKGRLPDFDDRPSLPYVEALLRELMRWHQIVPFGVGHTVTEDDVYDGVFIPKNTIVMVNIWAIAHDESKYPDPHTFNPSRFLTPEGKLNDNDMHIIFGFGRRICPGRHLAAASLWAAIVSILATFDIRKAKDEKGDDIEITPTFAPGSTSRPLPFPCKITPRSAETENLVTGIDA</sequence>
<dbReference type="InterPro" id="IPR036396">
    <property type="entry name" value="Cyt_P450_sf"/>
</dbReference>
<evidence type="ECO:0000256" key="2">
    <source>
        <dbReference type="ARBA" id="ARBA00005179"/>
    </source>
</evidence>
<dbReference type="PROSITE" id="PS00086">
    <property type="entry name" value="CYTOCHROME_P450"/>
    <property type="match status" value="1"/>
</dbReference>
<comment type="pathway">
    <text evidence="2">Secondary metabolite biosynthesis.</text>
</comment>
<evidence type="ECO:0000256" key="9">
    <source>
        <dbReference type="PIRSR" id="PIRSR602401-1"/>
    </source>
</evidence>
<evidence type="ECO:0000313" key="12">
    <source>
        <dbReference type="Proteomes" id="UP000053820"/>
    </source>
</evidence>
<proteinExistence type="inferred from homology"/>
<comment type="cofactor">
    <cofactor evidence="1 9">
        <name>heme</name>
        <dbReference type="ChEBI" id="CHEBI:30413"/>
    </cofactor>
</comment>
<dbReference type="CDD" id="cd11065">
    <property type="entry name" value="CYP64-like"/>
    <property type="match status" value="1"/>
</dbReference>
<keyword evidence="6 10" id="KW-0560">Oxidoreductase</keyword>
<gene>
    <name evidence="11" type="ORF">HYDPIDRAFT_116693</name>
</gene>
<keyword evidence="4 9" id="KW-0349">Heme</keyword>
<evidence type="ECO:0000256" key="7">
    <source>
        <dbReference type="ARBA" id="ARBA00023004"/>
    </source>
</evidence>
<dbReference type="InterPro" id="IPR017972">
    <property type="entry name" value="Cyt_P450_CS"/>
</dbReference>
<dbReference type="GO" id="GO:0004497">
    <property type="term" value="F:monooxygenase activity"/>
    <property type="evidence" value="ECO:0007669"/>
    <property type="project" value="UniProtKB-KW"/>
</dbReference>
<feature type="binding site" description="axial binding residue" evidence="9">
    <location>
        <position position="440"/>
    </location>
    <ligand>
        <name>heme</name>
        <dbReference type="ChEBI" id="CHEBI:30413"/>
    </ligand>
    <ligandPart>
        <name>Fe</name>
        <dbReference type="ChEBI" id="CHEBI:18248"/>
    </ligandPart>
</feature>
<dbReference type="PANTHER" id="PTHR46300">
    <property type="entry name" value="P450, PUTATIVE (EUROFUNG)-RELATED-RELATED"/>
    <property type="match status" value="1"/>
</dbReference>
<evidence type="ECO:0000256" key="6">
    <source>
        <dbReference type="ARBA" id="ARBA00023002"/>
    </source>
</evidence>
<dbReference type="PRINTS" id="PR00463">
    <property type="entry name" value="EP450I"/>
</dbReference>
<dbReference type="AlphaFoldDB" id="A0A0C9V5L0"/>
<dbReference type="Pfam" id="PF00067">
    <property type="entry name" value="p450"/>
    <property type="match status" value="1"/>
</dbReference>
<dbReference type="GO" id="GO:0016705">
    <property type="term" value="F:oxidoreductase activity, acting on paired donors, with incorporation or reduction of molecular oxygen"/>
    <property type="evidence" value="ECO:0007669"/>
    <property type="project" value="InterPro"/>
</dbReference>
<dbReference type="InterPro" id="IPR001128">
    <property type="entry name" value="Cyt_P450"/>
</dbReference>
<evidence type="ECO:0000256" key="3">
    <source>
        <dbReference type="ARBA" id="ARBA00010617"/>
    </source>
</evidence>
<dbReference type="PANTHER" id="PTHR46300:SF7">
    <property type="entry name" value="P450, PUTATIVE (EUROFUNG)-RELATED"/>
    <property type="match status" value="1"/>
</dbReference>
<dbReference type="Proteomes" id="UP000053820">
    <property type="component" value="Unassembled WGS sequence"/>
</dbReference>